<name>A0A6J5QFZ2_9CAUD</name>
<dbReference type="EMBL" id="LR796986">
    <property type="protein sequence ID" value="CAB4180421.1"/>
    <property type="molecule type" value="Genomic_DNA"/>
</dbReference>
<sequence length="194" mass="20511">MKIYSTREEWLVAAIEEFRPLFGAYASPIAAKVRVTCGFPSSAKRSGAVGECWADTASADKSMEILISPTIADPMRVADILVHELCHTVAGAMNHGKAFQKAADAMHLVPAAGKAGYKATTGGAAFRAAFGPIIDSLGDYPHAQLSMATRKTQATRMLKAICPSCGYTVRLTNKWAAMGLPTCPVDGDTFNLGA</sequence>
<organism evidence="1">
    <name type="scientific">uncultured Caudovirales phage</name>
    <dbReference type="NCBI Taxonomy" id="2100421"/>
    <lineage>
        <taxon>Viruses</taxon>
        <taxon>Duplodnaviria</taxon>
        <taxon>Heunggongvirae</taxon>
        <taxon>Uroviricota</taxon>
        <taxon>Caudoviricetes</taxon>
        <taxon>Peduoviridae</taxon>
        <taxon>Maltschvirus</taxon>
        <taxon>Maltschvirus maltsch</taxon>
    </lineage>
</organism>
<evidence type="ECO:0000313" key="1">
    <source>
        <dbReference type="EMBL" id="CAB4180421.1"/>
    </source>
</evidence>
<gene>
    <name evidence="1" type="ORF">UFOVP1049_29</name>
</gene>
<dbReference type="Gene3D" id="3.30.2010.10">
    <property type="entry name" value="Metalloproteases ('zincins'), catalytic domain"/>
    <property type="match status" value="1"/>
</dbReference>
<proteinExistence type="predicted"/>
<accession>A0A6J5QFZ2</accession>
<protein>
    <submittedName>
        <fullName evidence="1">Uncharacterized protein</fullName>
    </submittedName>
</protein>
<reference evidence="1" key="1">
    <citation type="submission" date="2020-05" db="EMBL/GenBank/DDBJ databases">
        <authorList>
            <person name="Chiriac C."/>
            <person name="Salcher M."/>
            <person name="Ghai R."/>
            <person name="Kavagutti S V."/>
        </authorList>
    </citation>
    <scope>NUCLEOTIDE SEQUENCE</scope>
</reference>